<dbReference type="PANTHER" id="PTHR33627">
    <property type="entry name" value="TRANSPOSASE"/>
    <property type="match status" value="1"/>
</dbReference>
<proteinExistence type="predicted"/>
<protein>
    <submittedName>
        <fullName evidence="2">Transposase</fullName>
    </submittedName>
</protein>
<dbReference type="PANTHER" id="PTHR33627:SF1">
    <property type="entry name" value="TRANSPOSASE"/>
    <property type="match status" value="1"/>
</dbReference>
<feature type="domain" description="Transposase IS701-like DDE" evidence="1">
    <location>
        <begin position="59"/>
        <end position="257"/>
    </location>
</feature>
<gene>
    <name evidence="2" type="ORF">EIZ62_19155</name>
</gene>
<keyword evidence="3" id="KW-1185">Reference proteome</keyword>
<dbReference type="AlphaFoldDB" id="A0A6I6FR71"/>
<dbReference type="KEGG" id="sfic:EIZ62_19155"/>
<evidence type="ECO:0000313" key="3">
    <source>
        <dbReference type="Proteomes" id="UP000422572"/>
    </source>
</evidence>
<accession>A0A6I6FR71</accession>
<dbReference type="OrthoDB" id="3657225at2"/>
<organism evidence="2 3">
    <name type="scientific">Streptomyces ficellus</name>
    <dbReference type="NCBI Taxonomy" id="1977088"/>
    <lineage>
        <taxon>Bacteria</taxon>
        <taxon>Bacillati</taxon>
        <taxon>Actinomycetota</taxon>
        <taxon>Actinomycetes</taxon>
        <taxon>Kitasatosporales</taxon>
        <taxon>Streptomycetaceae</taxon>
        <taxon>Streptomyces</taxon>
    </lineage>
</organism>
<sequence>MAKSYPGDHARFKNIERVRYSFGSRRNGLPTRGADMTDRRDAAVREPMAHGAAQDLTRRLFHGLPRADQRRWAGAYLTGLLTTPGKKSVRNMGWAVCASYTASQSLHQAVNESTWSWTDVRAELTAWCRERTETRGWALGRVTLPKRGRYSAGVHRRFDTAAGRTLNGQLGLGLFLITGHGAAVPVDWRLYLPDEWLDDASLRRRARIPEAVRAGSPGRLMADLAVSAGGSGVPVLADAETVAEAAELIQGLSALGSPGASGASGVDWAVSVPAATPVSAGLTAAVHRPGHPGGTAPTAGALARQLRASARAFGTGEPDAPRVLPARVHTPGATRPLRLVAAWAPGARAPERIWLTTLHGERLTEAADLFRHRFADPGADADTGMGGLDDCGLRDFEGRSYPGWNRHMTLVSAAYAHRVLSSAGPGTLGRAGALAGARAGARAA</sequence>
<dbReference type="EMBL" id="CP034279">
    <property type="protein sequence ID" value="QGV80118.1"/>
    <property type="molecule type" value="Genomic_DNA"/>
</dbReference>
<evidence type="ECO:0000313" key="2">
    <source>
        <dbReference type="EMBL" id="QGV80118.1"/>
    </source>
</evidence>
<name>A0A6I6FR71_9ACTN</name>
<dbReference type="Pfam" id="PF13546">
    <property type="entry name" value="DDE_5"/>
    <property type="match status" value="1"/>
</dbReference>
<dbReference type="InterPro" id="IPR039365">
    <property type="entry name" value="IS701-like"/>
</dbReference>
<reference evidence="2 3" key="1">
    <citation type="submission" date="2018-12" db="EMBL/GenBank/DDBJ databases">
        <title>Complete genome sequence of Streptomyces ficellus NRRL8067, the producer of ficellomycin, feldamycin and nojirimycin.</title>
        <authorList>
            <person name="Zhang H."/>
            <person name="Yue R."/>
            <person name="Liu Y."/>
            <person name="Li M."/>
            <person name="Mu H."/>
            <person name="Zhang J."/>
        </authorList>
    </citation>
    <scope>NUCLEOTIDE SEQUENCE [LARGE SCALE GENOMIC DNA]</scope>
    <source>
        <strain evidence="2 3">NRRL 8067</strain>
    </source>
</reference>
<dbReference type="Proteomes" id="UP000422572">
    <property type="component" value="Chromosome"/>
</dbReference>
<evidence type="ECO:0000259" key="1">
    <source>
        <dbReference type="Pfam" id="PF13546"/>
    </source>
</evidence>
<dbReference type="InterPro" id="IPR038721">
    <property type="entry name" value="IS701-like_DDE_dom"/>
</dbReference>